<accession>A0A0E9VQ40</accession>
<sequence>MYLSIEMPGPLQTLYQLFIATKQSRLNPSFGSSTLC</sequence>
<evidence type="ECO:0000313" key="1">
    <source>
        <dbReference type="EMBL" id="JAH80166.1"/>
    </source>
</evidence>
<reference evidence="1" key="1">
    <citation type="submission" date="2014-11" db="EMBL/GenBank/DDBJ databases">
        <authorList>
            <person name="Amaro Gonzalez C."/>
        </authorList>
    </citation>
    <scope>NUCLEOTIDE SEQUENCE</scope>
</reference>
<protein>
    <submittedName>
        <fullName evidence="1">Uncharacterized protein</fullName>
    </submittedName>
</protein>
<organism evidence="1">
    <name type="scientific">Anguilla anguilla</name>
    <name type="common">European freshwater eel</name>
    <name type="synonym">Muraena anguilla</name>
    <dbReference type="NCBI Taxonomy" id="7936"/>
    <lineage>
        <taxon>Eukaryota</taxon>
        <taxon>Metazoa</taxon>
        <taxon>Chordata</taxon>
        <taxon>Craniata</taxon>
        <taxon>Vertebrata</taxon>
        <taxon>Euteleostomi</taxon>
        <taxon>Actinopterygii</taxon>
        <taxon>Neopterygii</taxon>
        <taxon>Teleostei</taxon>
        <taxon>Anguilliformes</taxon>
        <taxon>Anguillidae</taxon>
        <taxon>Anguilla</taxon>
    </lineage>
</organism>
<dbReference type="EMBL" id="GBXM01028411">
    <property type="protein sequence ID" value="JAH80166.1"/>
    <property type="molecule type" value="Transcribed_RNA"/>
</dbReference>
<dbReference type="AlphaFoldDB" id="A0A0E9VQ40"/>
<name>A0A0E9VQ40_ANGAN</name>
<proteinExistence type="predicted"/>
<reference evidence="1" key="2">
    <citation type="journal article" date="2015" name="Fish Shellfish Immunol.">
        <title>Early steps in the European eel (Anguilla anguilla)-Vibrio vulnificus interaction in the gills: Role of the RtxA13 toxin.</title>
        <authorList>
            <person name="Callol A."/>
            <person name="Pajuelo D."/>
            <person name="Ebbesson L."/>
            <person name="Teles M."/>
            <person name="MacKenzie S."/>
            <person name="Amaro C."/>
        </authorList>
    </citation>
    <scope>NUCLEOTIDE SEQUENCE</scope>
</reference>